<sequence length="682" mass="76627">MSTAWPQIFPEAREAVYQYTENIPYVERQAALGQGGDLIPVFMHGPEESDAVQPQADRIQQLCPLSGPLPPVALLDERGWEDGILRRRAPLRPLTADELYVELKKPRFRPQQPSPRPVSSPSSENRLHRALPRFGIHLFGGTPRARPVHHLRRDDDSAPETAGVALHEPNADRRLVFITDLDLSSIYALASTASEYQAPALRAAIYKHLALETFIETKISTIGLPTFELAFHVPYFALRASKEVQEDPRRDVSGNRLRDSHNVSFLTCTTDQPVAHLHEAQVSVVVTGCDERRWVAYCFVDTYFDTRENGKEDVLSYYDDSQGEEGMNADPITWGVHNADDPIENPREYYLEVIRIRMHQICQEWAQIVSKVQESFRAYEPEQGKRLMPSNILLQGRSRQSKGNNIWPERASEWLFGCRPLLTRLLSSLSTTIETLEKFLSNTDIFDGLSMTAHKHPSLSGINATIADLRTLKSTLRNLKERCDEIPQELQLQLDVNAAGLRNQQIQFYLDAAKLSKQQHQLNLDAATQAERVARLNQQFSWMMLVFVSPIALAANFFSMDSKVIPFVKPNFGSFAALVVAFAGLGTAIQAVLNRWPKVVDPVQKFYSELVDTMSRLPRRARNVPGDEEDVNRTTPLSIPGTPENRPAHNKAEQDGDSGSECPPRTGLLLSPRGDVDSAAPD</sequence>
<feature type="region of interest" description="Disordered" evidence="1">
    <location>
        <begin position="621"/>
        <end position="682"/>
    </location>
</feature>
<evidence type="ECO:0000256" key="1">
    <source>
        <dbReference type="SAM" id="MobiDB-lite"/>
    </source>
</evidence>
<dbReference type="Proteomes" id="UP000053789">
    <property type="component" value="Unassembled WGS sequence"/>
</dbReference>
<name>A0A0D2HLW5_CLAB1</name>
<reference evidence="3" key="1">
    <citation type="submission" date="2015-01" db="EMBL/GenBank/DDBJ databases">
        <title>The Genome Sequence of Cladophialophora bantiana CBS 173.52.</title>
        <authorList>
            <consortium name="The Broad Institute Genomics Platform"/>
            <person name="Cuomo C."/>
            <person name="de Hoog S."/>
            <person name="Gorbushina A."/>
            <person name="Stielow B."/>
            <person name="Teixiera M."/>
            <person name="Abouelleil A."/>
            <person name="Chapman S.B."/>
            <person name="Priest M."/>
            <person name="Young S.K."/>
            <person name="Wortman J."/>
            <person name="Nusbaum C."/>
            <person name="Birren B."/>
        </authorList>
    </citation>
    <scope>NUCLEOTIDE SEQUENCE [LARGE SCALE GENOMIC DNA]</scope>
    <source>
        <strain evidence="3">CBS 173.52</strain>
    </source>
</reference>
<feature type="transmembrane region" description="Helical" evidence="2">
    <location>
        <begin position="540"/>
        <end position="560"/>
    </location>
</feature>
<evidence type="ECO:0000256" key="2">
    <source>
        <dbReference type="SAM" id="Phobius"/>
    </source>
</evidence>
<protein>
    <submittedName>
        <fullName evidence="3">Uncharacterized protein</fullName>
    </submittedName>
</protein>
<feature type="transmembrane region" description="Helical" evidence="2">
    <location>
        <begin position="572"/>
        <end position="593"/>
    </location>
</feature>
<keyword evidence="4" id="KW-1185">Reference proteome</keyword>
<feature type="region of interest" description="Disordered" evidence="1">
    <location>
        <begin position="105"/>
        <end position="125"/>
    </location>
</feature>
<dbReference type="HOGENOM" id="CLU_025796_0_0_1"/>
<dbReference type="RefSeq" id="XP_016620997.1">
    <property type="nucleotide sequence ID" value="XM_016763384.1"/>
</dbReference>
<dbReference type="AlphaFoldDB" id="A0A0D2HLW5"/>
<dbReference type="EMBL" id="KN846986">
    <property type="protein sequence ID" value="KIW94328.1"/>
    <property type="molecule type" value="Genomic_DNA"/>
</dbReference>
<dbReference type="VEuPathDB" id="FungiDB:Z519_05644"/>
<evidence type="ECO:0000313" key="3">
    <source>
        <dbReference type="EMBL" id="KIW94328.1"/>
    </source>
</evidence>
<keyword evidence="2" id="KW-1133">Transmembrane helix</keyword>
<proteinExistence type="predicted"/>
<keyword evidence="2" id="KW-0472">Membrane</keyword>
<dbReference type="GeneID" id="27698572"/>
<organism evidence="3 4">
    <name type="scientific">Cladophialophora bantiana (strain ATCC 10958 / CBS 173.52 / CDC B-1940 / NIH 8579)</name>
    <name type="common">Xylohypha bantiana</name>
    <dbReference type="NCBI Taxonomy" id="1442370"/>
    <lineage>
        <taxon>Eukaryota</taxon>
        <taxon>Fungi</taxon>
        <taxon>Dikarya</taxon>
        <taxon>Ascomycota</taxon>
        <taxon>Pezizomycotina</taxon>
        <taxon>Eurotiomycetes</taxon>
        <taxon>Chaetothyriomycetidae</taxon>
        <taxon>Chaetothyriales</taxon>
        <taxon>Herpotrichiellaceae</taxon>
        <taxon>Cladophialophora</taxon>
    </lineage>
</organism>
<keyword evidence="2" id="KW-0812">Transmembrane</keyword>
<accession>A0A0D2HLW5</accession>
<evidence type="ECO:0000313" key="4">
    <source>
        <dbReference type="Proteomes" id="UP000053789"/>
    </source>
</evidence>
<dbReference type="OrthoDB" id="10071171at2759"/>
<gene>
    <name evidence="3" type="ORF">Z519_05644</name>
</gene>